<evidence type="ECO:0000256" key="4">
    <source>
        <dbReference type="PIRNR" id="PIRNR036492"/>
    </source>
</evidence>
<organism evidence="9 10">
    <name type="scientific">Romboutsia maritimum</name>
    <dbReference type="NCBI Taxonomy" id="2020948"/>
    <lineage>
        <taxon>Bacteria</taxon>
        <taxon>Bacillati</taxon>
        <taxon>Bacillota</taxon>
        <taxon>Clostridia</taxon>
        <taxon>Peptostreptococcales</taxon>
        <taxon>Peptostreptococcaceae</taxon>
        <taxon>Romboutsia</taxon>
    </lineage>
</organism>
<dbReference type="InterPro" id="IPR016162">
    <property type="entry name" value="Ald_DH_N"/>
</dbReference>
<comment type="caution">
    <text evidence="9">The sequence shown here is derived from an EMBL/GenBank/DDBJ whole genome shotgun (WGS) entry which is preliminary data.</text>
</comment>
<dbReference type="InterPro" id="IPR016160">
    <property type="entry name" value="Ald_DH_CS_CYS"/>
</dbReference>
<dbReference type="RefSeq" id="WP_095404990.1">
    <property type="nucleotide sequence ID" value="NZ_NOJZ02000001.1"/>
</dbReference>
<dbReference type="InterPro" id="IPR016161">
    <property type="entry name" value="Ald_DH/histidinol_DH"/>
</dbReference>
<evidence type="ECO:0000256" key="1">
    <source>
        <dbReference type="ARBA" id="ARBA00009986"/>
    </source>
</evidence>
<dbReference type="Pfam" id="PF00171">
    <property type="entry name" value="Aldedh"/>
    <property type="match status" value="1"/>
</dbReference>
<dbReference type="GO" id="GO:0006081">
    <property type="term" value="P:aldehyde metabolic process"/>
    <property type="evidence" value="ECO:0007669"/>
    <property type="project" value="InterPro"/>
</dbReference>
<evidence type="ECO:0000313" key="10">
    <source>
        <dbReference type="Proteomes" id="UP000243494"/>
    </source>
</evidence>
<comment type="similarity">
    <text evidence="1 4 7">Belongs to the aldehyde dehydrogenase family.</text>
</comment>
<dbReference type="PROSITE" id="PS00687">
    <property type="entry name" value="ALDEHYDE_DEHYDR_GLU"/>
    <property type="match status" value="1"/>
</dbReference>
<feature type="active site" evidence="5 6">
    <location>
        <position position="213"/>
    </location>
</feature>
<evidence type="ECO:0000313" key="9">
    <source>
        <dbReference type="EMBL" id="RDY24650.1"/>
    </source>
</evidence>
<dbReference type="InterPro" id="IPR015590">
    <property type="entry name" value="Aldehyde_DH_dom"/>
</dbReference>
<evidence type="ECO:0000256" key="2">
    <source>
        <dbReference type="ARBA" id="ARBA00023002"/>
    </source>
</evidence>
<dbReference type="PANTHER" id="PTHR43570">
    <property type="entry name" value="ALDEHYDE DEHYDROGENASE"/>
    <property type="match status" value="1"/>
</dbReference>
<proteinExistence type="inferred from homology"/>
<dbReference type="Gene3D" id="3.40.309.10">
    <property type="entry name" value="Aldehyde Dehydrogenase, Chain A, domain 2"/>
    <property type="match status" value="1"/>
</dbReference>
<dbReference type="PIRSF" id="PIRSF036492">
    <property type="entry name" value="ALDH"/>
    <property type="match status" value="1"/>
</dbReference>
<evidence type="ECO:0000256" key="5">
    <source>
        <dbReference type="PIRSR" id="PIRSR036492-1"/>
    </source>
</evidence>
<dbReference type="Gene3D" id="3.40.605.10">
    <property type="entry name" value="Aldehyde Dehydrogenase, Chain A, domain 1"/>
    <property type="match status" value="1"/>
</dbReference>
<dbReference type="OrthoDB" id="9762913at2"/>
<protein>
    <recommendedName>
        <fullName evidence="4">Aldehyde dehydrogenase</fullName>
    </recommendedName>
</protein>
<keyword evidence="10" id="KW-1185">Reference proteome</keyword>
<dbReference type="GO" id="GO:0005737">
    <property type="term" value="C:cytoplasm"/>
    <property type="evidence" value="ECO:0007669"/>
    <property type="project" value="TreeGrafter"/>
</dbReference>
<dbReference type="EMBL" id="NOJZ02000001">
    <property type="protein sequence ID" value="RDY24650.1"/>
    <property type="molecule type" value="Genomic_DNA"/>
</dbReference>
<feature type="active site" evidence="5">
    <location>
        <position position="247"/>
    </location>
</feature>
<dbReference type="InterPro" id="IPR029510">
    <property type="entry name" value="Ald_DH_CS_GLU"/>
</dbReference>
<evidence type="ECO:0000256" key="3">
    <source>
        <dbReference type="ARBA" id="ARBA00023027"/>
    </source>
</evidence>
<accession>A0A371IVZ3</accession>
<dbReference type="PANTHER" id="PTHR43570:SF16">
    <property type="entry name" value="ALDEHYDE DEHYDROGENASE TYPE III, ISOFORM Q"/>
    <property type="match status" value="1"/>
</dbReference>
<name>A0A371IVZ3_9FIRM</name>
<evidence type="ECO:0000256" key="6">
    <source>
        <dbReference type="PROSITE-ProRule" id="PRU10007"/>
    </source>
</evidence>
<dbReference type="CDD" id="cd07136">
    <property type="entry name" value="ALDH_YwdH-P39616"/>
    <property type="match status" value="1"/>
</dbReference>
<dbReference type="InterPro" id="IPR016163">
    <property type="entry name" value="Ald_DH_C"/>
</dbReference>
<keyword evidence="3" id="KW-0520">NAD</keyword>
<dbReference type="AlphaFoldDB" id="A0A371IVZ3"/>
<dbReference type="FunFam" id="3.40.309.10:FF:000003">
    <property type="entry name" value="Aldehyde dehydrogenase"/>
    <property type="match status" value="1"/>
</dbReference>
<feature type="domain" description="Aldehyde dehydrogenase" evidence="8">
    <location>
        <begin position="8"/>
        <end position="431"/>
    </location>
</feature>
<dbReference type="InterPro" id="IPR012394">
    <property type="entry name" value="Aldehyde_DH_NAD(P)"/>
</dbReference>
<dbReference type="PROSITE" id="PS00070">
    <property type="entry name" value="ALDEHYDE_DEHYDR_CYS"/>
    <property type="match status" value="1"/>
</dbReference>
<dbReference type="Proteomes" id="UP000243494">
    <property type="component" value="Unassembled WGS sequence"/>
</dbReference>
<reference evidence="9 10" key="1">
    <citation type="journal article" date="2017" name="Genome Announc.">
        <title>Draft Genome Sequence of Romboutsia maritimum sp. nov. Strain CCRI-22766(T), Isolated from Coastal Estuarine Mud.</title>
        <authorList>
            <person name="Maheux A.F."/>
            <person name="Boudreau D.K."/>
            <person name="Berube E."/>
            <person name="Boissinot M."/>
            <person name="Raymond F."/>
            <person name="Brodeur S."/>
            <person name="Corbeil J."/>
            <person name="Brightwell G."/>
            <person name="Broda D."/>
            <person name="Omar R.F."/>
            <person name="Bergeron M.G."/>
        </authorList>
    </citation>
    <scope>NUCLEOTIDE SEQUENCE [LARGE SCALE GENOMIC DNA]</scope>
    <source>
        <strain evidence="9 10">CCRI-22766</strain>
    </source>
</reference>
<evidence type="ECO:0000256" key="7">
    <source>
        <dbReference type="RuleBase" id="RU003345"/>
    </source>
</evidence>
<dbReference type="FunFam" id="3.40.605.10:FF:000004">
    <property type="entry name" value="Aldehyde dehydrogenase"/>
    <property type="match status" value="1"/>
</dbReference>
<dbReference type="SUPFAM" id="SSF53720">
    <property type="entry name" value="ALDH-like"/>
    <property type="match status" value="1"/>
</dbReference>
<keyword evidence="2 4" id="KW-0560">Oxidoreductase</keyword>
<dbReference type="GO" id="GO:0004029">
    <property type="term" value="F:aldehyde dehydrogenase (NAD+) activity"/>
    <property type="evidence" value="ECO:0007669"/>
    <property type="project" value="TreeGrafter"/>
</dbReference>
<evidence type="ECO:0000259" key="8">
    <source>
        <dbReference type="Pfam" id="PF00171"/>
    </source>
</evidence>
<sequence length="460" mass="52905">MESFNYIDKVLENQKIYFESQKTKNIDFRIRQLDILKMAIEDYEDKIIKAVKLDFNKCEFETYETEIGFVLSEIKYVRNKIKRWSKSKKVKGSLLTPGSKTYIYNQPYGVSLIISPWNYPFQLCISPLIGSIIGGNCCIVKPSELSPNTSKIIKEMIKEYFEEKYICVIEGDIQINQYLLKQKFDYIFFTGSPMVGKIVMKSAADNLIPYTLELGGKSPCIVDESCDIELIAKRIVWGKLLNGGQTCIAPDYIIAHKNIKSRLIDSMIKYIEQFYTSNPLTSKDYTSVINKRHFERIVSLIDYDKVIYGGNLDTQNLKIEPTIMDNVNLEDKIMKEEIFGPLIPVMKFDNTEKLLYIIKQNPNPLALYLFTKNKKFENEILSRVSFGGGCINDTIMHITNPNAPFGGIGNSGIGNYHGKQSFDTFSHKKTVMKNLANIDIKFKYPPYTKKAYKILKIILK</sequence>
<gene>
    <name evidence="9" type="ORF">CHF27_000165</name>
</gene>